<gene>
    <name evidence="3" type="ORF">CRENBAI_003934</name>
</gene>
<dbReference type="PANTHER" id="PTHR33104">
    <property type="entry name" value="SI:DKEY-29D5.2"/>
    <property type="match status" value="1"/>
</dbReference>
<feature type="coiled-coil region" evidence="1">
    <location>
        <begin position="37"/>
        <end position="64"/>
    </location>
</feature>
<feature type="region of interest" description="Disordered" evidence="2">
    <location>
        <begin position="188"/>
        <end position="208"/>
    </location>
</feature>
<evidence type="ECO:0000313" key="3">
    <source>
        <dbReference type="EMBL" id="KAK5619977.1"/>
    </source>
</evidence>
<evidence type="ECO:0000313" key="4">
    <source>
        <dbReference type="Proteomes" id="UP001311232"/>
    </source>
</evidence>
<evidence type="ECO:0000256" key="1">
    <source>
        <dbReference type="SAM" id="Coils"/>
    </source>
</evidence>
<keyword evidence="4" id="KW-1185">Reference proteome</keyword>
<protein>
    <submittedName>
        <fullName evidence="3">Uncharacterized protein</fullName>
    </submittedName>
</protein>
<dbReference type="PANTHER" id="PTHR33104:SF2">
    <property type="entry name" value="CXC3 LIKE CYSTEINE CLUSTER DOMAIN-CONTAINING PROTEIN"/>
    <property type="match status" value="1"/>
</dbReference>
<dbReference type="AlphaFoldDB" id="A0AAV9SF69"/>
<name>A0AAV9SF69_9TELE</name>
<accession>A0AAV9SF69</accession>
<reference evidence="3 4" key="1">
    <citation type="submission" date="2021-06" db="EMBL/GenBank/DDBJ databases">
        <authorList>
            <person name="Palmer J.M."/>
        </authorList>
    </citation>
    <scope>NUCLEOTIDE SEQUENCE [LARGE SCALE GENOMIC DNA]</scope>
    <source>
        <strain evidence="3 4">MEX-2019</strain>
        <tissue evidence="3">Muscle</tissue>
    </source>
</reference>
<dbReference type="Proteomes" id="UP001311232">
    <property type="component" value="Unassembled WGS sequence"/>
</dbReference>
<sequence>MSKADIVTIQASGWNKRKAENLDRTFAKRYIKTVLRISEASEYLEKLIKELSRQEDTVQQWVSEVKEWTAGTTSQNDLEKTIEGLHLSVKQRKYELYRQPDGIKWRHQLRKKIAAVKRALEDAVTKHNAVMGGTDKLPPPNELLAEENYSWPWAYQRARCLRMDVGQSCVLALMSVRVLPKEDVARDAGTRNLEQTPGNTQTTLCAEG</sequence>
<keyword evidence="1" id="KW-0175">Coiled coil</keyword>
<organism evidence="3 4">
    <name type="scientific">Crenichthys baileyi</name>
    <name type="common">White River springfish</name>
    <dbReference type="NCBI Taxonomy" id="28760"/>
    <lineage>
        <taxon>Eukaryota</taxon>
        <taxon>Metazoa</taxon>
        <taxon>Chordata</taxon>
        <taxon>Craniata</taxon>
        <taxon>Vertebrata</taxon>
        <taxon>Euteleostomi</taxon>
        <taxon>Actinopterygii</taxon>
        <taxon>Neopterygii</taxon>
        <taxon>Teleostei</taxon>
        <taxon>Neoteleostei</taxon>
        <taxon>Acanthomorphata</taxon>
        <taxon>Ovalentaria</taxon>
        <taxon>Atherinomorphae</taxon>
        <taxon>Cyprinodontiformes</taxon>
        <taxon>Goodeidae</taxon>
        <taxon>Crenichthys</taxon>
    </lineage>
</organism>
<proteinExistence type="predicted"/>
<comment type="caution">
    <text evidence="3">The sequence shown here is derived from an EMBL/GenBank/DDBJ whole genome shotgun (WGS) entry which is preliminary data.</text>
</comment>
<dbReference type="EMBL" id="JAHHUM010000411">
    <property type="protein sequence ID" value="KAK5619977.1"/>
    <property type="molecule type" value="Genomic_DNA"/>
</dbReference>
<evidence type="ECO:0000256" key="2">
    <source>
        <dbReference type="SAM" id="MobiDB-lite"/>
    </source>
</evidence>
<feature type="compositionally biased region" description="Polar residues" evidence="2">
    <location>
        <begin position="192"/>
        <end position="208"/>
    </location>
</feature>